<comment type="caution">
    <text evidence="3">The sequence shown here is derived from an EMBL/GenBank/DDBJ whole genome shotgun (WGS) entry which is preliminary data.</text>
</comment>
<dbReference type="HOGENOM" id="CLU_294757_0_0_1"/>
<sequence>MIEQIPTLSKEYDVELATPGSEKDAKFDTLTSSLDQEKLNAKVDDSPNLVSAADDDIDPETGIKRYTGPRVAPRHRFLAAWQRYFGFASTYRRQWLFCVATNLALLCVAATEKWHWAHENSQIITLINIVICVLGRNELFLKLLLDFYMLAFARFPLSWRVLLCKHVQGFGGIHSGTAVSSFMWLIFLLVHVFQSRQYLPAVVLTFAVLVSVCIALSMLVALPPVRYFYHDYFEAGHRFIGWTSLAFIWVLCITLSFWDVPTQSWIAKASRLHNALLALTVVLTALIVAPWLSLRKVAVEVETPSDKLAILKFPGGLGDGFAGRISRSPLMETHAFGITSEGPDADCHYMGCGVQGDFTKGLVSNPPKYLWTRKIRFAAASYPASMFKRGVVIATGAGIGAVLATALQNERWFLIWVASDLEKTFGTTFLDMIERKIPEERRIIWDTRKKERPHTMKLLEEVVEMWQAEVVFITSNPKGNKDIKEGCYARGIYAFGPRQERVKMPDMTQAALSQLPTAFLSPSSRTRSFVDSQSSIAYDKSSADDDAISAADSQTHTLATSTMTPKSAHGLPQQAKVRASGSADLPNYPEIYYPGRSDAKGKASVSARILGDGNGGVLRPRSTAGYTYTEQGVNGAKKSLKKRRKARGDVHQTTGLVVDEDGHLHDPEYVHFRTATPVHVQQQQHMQAQKRRESQSSVSSESTTSSIEATGHYSGKNATAPRDPFMGSLKPSSNYRYDTPSRTSVNRPSADSARNDALLSPTHDTSMLQPRRVSADFAGSSSRTPIVGSTANGTSVRNKLRSRAAPHHIDTERTTLASHRTNVTSPLQDEPGFARAADETYNPYTFVPSTAIGRSSRFKDMPPPQPRKTARPMSQAALQIPTQDDGLAASAAPMAKSYMEVLPDPAAPFAPPKVPFAQPLASPMADTVSDASGRKKRRRPRTVGGESAMSTSTVPEELPPPRLQTTYLPSADNPERHRGASHLKTGRATTDDAIGAGCYSVKRAWRGFMLDIKFSWFRYCRDVKRSMG</sequence>
<evidence type="ECO:0000256" key="1">
    <source>
        <dbReference type="SAM" id="MobiDB-lite"/>
    </source>
</evidence>
<feature type="transmembrane region" description="Helical" evidence="2">
    <location>
        <begin position="198"/>
        <end position="219"/>
    </location>
</feature>
<keyword evidence="2" id="KW-0472">Membrane</keyword>
<feature type="transmembrane region" description="Helical" evidence="2">
    <location>
        <begin position="272"/>
        <end position="292"/>
    </location>
</feature>
<feature type="compositionally biased region" description="Polar residues" evidence="1">
    <location>
        <begin position="730"/>
        <end position="749"/>
    </location>
</feature>
<evidence type="ECO:0000256" key="2">
    <source>
        <dbReference type="SAM" id="Phobius"/>
    </source>
</evidence>
<evidence type="ECO:0000313" key="3">
    <source>
        <dbReference type="EMBL" id="GAA94157.1"/>
    </source>
</evidence>
<dbReference type="AlphaFoldDB" id="G7DU97"/>
<reference evidence="3 4" key="2">
    <citation type="journal article" date="2012" name="Open Biol.">
        <title>Characteristics of nucleosomes and linker DNA regions on the genome of the basidiomycete Mixia osmundae revealed by mono- and dinucleosome mapping.</title>
        <authorList>
            <person name="Nishida H."/>
            <person name="Kondo S."/>
            <person name="Matsumoto T."/>
            <person name="Suzuki Y."/>
            <person name="Yoshikawa H."/>
            <person name="Taylor T.D."/>
            <person name="Sugiyama J."/>
        </authorList>
    </citation>
    <scope>NUCLEOTIDE SEQUENCE [LARGE SCALE GENOMIC DNA]</scope>
    <source>
        <strain evidence="4">CBS 9802 / IAM 14324 / JCM 22182 / KY 12970</strain>
    </source>
</reference>
<feature type="region of interest" description="Disordered" evidence="1">
    <location>
        <begin position="678"/>
        <end position="796"/>
    </location>
</feature>
<dbReference type="InterPro" id="IPR052979">
    <property type="entry name" value="Adenylate-forming_domain"/>
</dbReference>
<feature type="compositionally biased region" description="Polar residues" evidence="1">
    <location>
        <begin position="779"/>
        <end position="796"/>
    </location>
</feature>
<evidence type="ECO:0000313" key="4">
    <source>
        <dbReference type="Proteomes" id="UP000009131"/>
    </source>
</evidence>
<dbReference type="OrthoDB" id="3142841at2759"/>
<dbReference type="PANTHER" id="PTHR33927:SF1">
    <property type="entry name" value="TRANSMEMBRANE PROTEIN"/>
    <property type="match status" value="1"/>
</dbReference>
<accession>G7DU97</accession>
<feature type="region of interest" description="Disordered" evidence="1">
    <location>
        <begin position="854"/>
        <end position="877"/>
    </location>
</feature>
<keyword evidence="2" id="KW-1133">Transmembrane helix</keyword>
<keyword evidence="4" id="KW-1185">Reference proteome</keyword>
<keyword evidence="2" id="KW-0812">Transmembrane</keyword>
<feature type="region of interest" description="Disordered" evidence="1">
    <location>
        <begin position="559"/>
        <end position="580"/>
    </location>
</feature>
<feature type="compositionally biased region" description="Low complexity" evidence="1">
    <location>
        <begin position="695"/>
        <end position="710"/>
    </location>
</feature>
<dbReference type="STRING" id="764103.G7DU97"/>
<proteinExistence type="predicted"/>
<dbReference type="eggNOG" id="ENOG502QQU2">
    <property type="taxonomic scope" value="Eukaryota"/>
</dbReference>
<dbReference type="PANTHER" id="PTHR33927">
    <property type="entry name" value="TRANSMEMBRANE PROTEIN"/>
    <property type="match status" value="1"/>
</dbReference>
<feature type="transmembrane region" description="Helical" evidence="2">
    <location>
        <begin position="239"/>
        <end position="260"/>
    </location>
</feature>
<feature type="compositionally biased region" description="Low complexity" evidence="1">
    <location>
        <begin position="678"/>
        <end position="687"/>
    </location>
</feature>
<dbReference type="InParanoid" id="G7DU97"/>
<feature type="region of interest" description="Disordered" evidence="1">
    <location>
        <begin position="918"/>
        <end position="986"/>
    </location>
</feature>
<feature type="transmembrane region" description="Helical" evidence="2">
    <location>
        <begin position="169"/>
        <end position="191"/>
    </location>
</feature>
<dbReference type="Proteomes" id="UP000009131">
    <property type="component" value="Unassembled WGS sequence"/>
</dbReference>
<reference evidence="3 4" key="1">
    <citation type="journal article" date="2011" name="J. Gen. Appl. Microbiol.">
        <title>Draft genome sequencing of the enigmatic basidiomycete Mixia osmundae.</title>
        <authorList>
            <person name="Nishida H."/>
            <person name="Nagatsuka Y."/>
            <person name="Sugiyama J."/>
        </authorList>
    </citation>
    <scope>NUCLEOTIDE SEQUENCE [LARGE SCALE GENOMIC DNA]</scope>
    <source>
        <strain evidence="4">CBS 9802 / IAM 14324 / JCM 22182 / KY 12970</strain>
    </source>
</reference>
<dbReference type="EMBL" id="BABT02000028">
    <property type="protein sequence ID" value="GAA94157.1"/>
    <property type="molecule type" value="Genomic_DNA"/>
</dbReference>
<organism evidence="3 4">
    <name type="scientific">Mixia osmundae (strain CBS 9802 / IAM 14324 / JCM 22182 / KY 12970)</name>
    <dbReference type="NCBI Taxonomy" id="764103"/>
    <lineage>
        <taxon>Eukaryota</taxon>
        <taxon>Fungi</taxon>
        <taxon>Dikarya</taxon>
        <taxon>Basidiomycota</taxon>
        <taxon>Pucciniomycotina</taxon>
        <taxon>Mixiomycetes</taxon>
        <taxon>Mixiales</taxon>
        <taxon>Mixiaceae</taxon>
        <taxon>Mixia</taxon>
    </lineage>
</organism>
<name>G7DU97_MIXOS</name>
<gene>
    <name evidence="3" type="primary">Mo00805</name>
    <name evidence="3" type="ORF">E5Q_00805</name>
</gene>
<protein>
    <submittedName>
        <fullName evidence="3">Uncharacterized protein</fullName>
    </submittedName>
</protein>